<dbReference type="InterPro" id="IPR012347">
    <property type="entry name" value="Ferritin-like"/>
</dbReference>
<dbReference type="InterPro" id="IPR009078">
    <property type="entry name" value="Ferritin-like_SF"/>
</dbReference>
<evidence type="ECO:0000313" key="1">
    <source>
        <dbReference type="EMBL" id="MFD1315759.1"/>
    </source>
</evidence>
<dbReference type="RefSeq" id="WP_377178239.1">
    <property type="nucleotide sequence ID" value="NZ_JBHTMY010000003.1"/>
</dbReference>
<name>A0ABW3Y282_9FLAO</name>
<evidence type="ECO:0000313" key="2">
    <source>
        <dbReference type="Proteomes" id="UP001597201"/>
    </source>
</evidence>
<accession>A0ABW3Y282</accession>
<organism evidence="1 2">
    <name type="scientific">Namhaeicola litoreus</name>
    <dbReference type="NCBI Taxonomy" id="1052145"/>
    <lineage>
        <taxon>Bacteria</taxon>
        <taxon>Pseudomonadati</taxon>
        <taxon>Bacteroidota</taxon>
        <taxon>Flavobacteriia</taxon>
        <taxon>Flavobacteriales</taxon>
        <taxon>Flavobacteriaceae</taxon>
        <taxon>Namhaeicola</taxon>
    </lineage>
</organism>
<dbReference type="Gene3D" id="1.20.1260.10">
    <property type="match status" value="1"/>
</dbReference>
<comment type="caution">
    <text evidence="1">The sequence shown here is derived from an EMBL/GenBank/DDBJ whole genome shotgun (WGS) entry which is preliminary data.</text>
</comment>
<dbReference type="EMBL" id="JBHTMY010000003">
    <property type="protein sequence ID" value="MFD1315759.1"/>
    <property type="molecule type" value="Genomic_DNA"/>
</dbReference>
<dbReference type="Pfam" id="PF06175">
    <property type="entry name" value="MiaE"/>
    <property type="match status" value="1"/>
</dbReference>
<keyword evidence="2" id="KW-1185">Reference proteome</keyword>
<protein>
    <submittedName>
        <fullName evidence="1">tRNA-(Ms[2]io[6]A)-hydroxylase</fullName>
    </submittedName>
</protein>
<gene>
    <name evidence="1" type="ORF">ACFQ39_09040</name>
</gene>
<dbReference type="InterPro" id="IPR010386">
    <property type="entry name" value="tRNA-Hydrxlase_MiaE"/>
</dbReference>
<dbReference type="PANTHER" id="PTHR42637:SF1">
    <property type="entry name" value="TRNA 2-(METHYLSULFANYL)-N(6)-ISOPENTENYLADENOSINE(37) HYDROXYLASE"/>
    <property type="match status" value="1"/>
</dbReference>
<reference evidence="2" key="1">
    <citation type="journal article" date="2019" name="Int. J. Syst. Evol. Microbiol.">
        <title>The Global Catalogue of Microorganisms (GCM) 10K type strain sequencing project: providing services to taxonomists for standard genome sequencing and annotation.</title>
        <authorList>
            <consortium name="The Broad Institute Genomics Platform"/>
            <consortium name="The Broad Institute Genome Sequencing Center for Infectious Disease"/>
            <person name="Wu L."/>
            <person name="Ma J."/>
        </authorList>
    </citation>
    <scope>NUCLEOTIDE SEQUENCE [LARGE SCALE GENOMIC DNA]</scope>
    <source>
        <strain evidence="2">CCUG 61485</strain>
    </source>
</reference>
<dbReference type="CDD" id="cd07910">
    <property type="entry name" value="MiaE"/>
    <property type="match status" value="1"/>
</dbReference>
<sequence>MLGLKFDTPASWAKIAEQNLPQLLTDHAFAEQKASASAVSLIINFSEETELVKAMTEIAIEELEHFQRVHEIMVSRGMVLGIDQNSAYAKHLIKFFPKGKDRKTNLINRLLISAVIEARSCERFKVLSENLEDKELADFFKDLLASEAGHYTLFLGFARKFEDREIVDKKWSDFLDYEAEYMKLQGKQALVHG</sequence>
<dbReference type="SUPFAM" id="SSF47240">
    <property type="entry name" value="Ferritin-like"/>
    <property type="match status" value="1"/>
</dbReference>
<proteinExistence type="predicted"/>
<dbReference type="PANTHER" id="PTHR42637">
    <property type="entry name" value="TRNA-(MS[2]IO[6]A)-HYDROXYLASE"/>
    <property type="match status" value="1"/>
</dbReference>
<dbReference type="PIRSF" id="PIRSF020736">
    <property type="entry name" value="MiaE"/>
    <property type="match status" value="1"/>
</dbReference>
<dbReference type="Proteomes" id="UP001597201">
    <property type="component" value="Unassembled WGS sequence"/>
</dbReference>